<comment type="caution">
    <text evidence="1">The sequence shown here is derived from an EMBL/GenBank/DDBJ whole genome shotgun (WGS) entry which is preliminary data.</text>
</comment>
<sequence>MLPVVMLDAPGLHTAEGTGSAQNGLTVADTITAPKQCFGTFHVHSTQVTLFIQQNVTSQDDVIDCQYTFVAPGDSGLLFFVNDITAIDDGEIPGCPVQIYGNVADPPVTYTVRPLSDSAVVFYRPVYQGSPYTLTVDLQVTTSDDVTTPLCADAELYAVPSVPLKYDIVFRDDGGSHDAEEFCEIKVFSSDANESLKTRCLLTSDGVCRYEVRLNNGSVLAEADQVVGIADAGGEVTVRLYPSGLAGVLGLTLPAEFEPVDKLERPPSAPTESSANVTGSADVDFNVTDSIVTDDTTTVGGDAEGPSGDGCSSKETPSTIWGKTKKFFNDAGCAITSAWNTVTSAVPRRRQRRPVGKGRQVNALPSLFHSPLYHVVYAAEPRGTLSSLSQFVAGLARGLFGFSQMYLHRAFLLFSSKQQRRFRSDCLTHQARTRGRYRLSAKQPRCLRLCNTEDTITAPQQCSGTFRVHSTQVTLFIQQNVTSQDDVIDCQYTFEAPGDSGLLFFVNDITAIDDGEIPGCPVEIYGNVADPPVMSLCGHYTTLVVPVTSSKAVVLYRPVYQGSPYTLTVDLQVTTSDDVTTQLCADAELYAVPSVPLKYDIVFRDDGGSHDAEEFCEIKVSSRDADESLKTRCVLTSDGLCRYEVRLNNGSVLAEADQVVGLADAGGEVTVRLYPSGLAGVLGLTLPAEFEPVDRLERPPSAPTESSANVTGSADVDFNVTDSIVTDDATTVGGDAEGTSGDGCYSNETPSTIWGKTKKFFDDAGCAITSAWNTVTTAVSSAWDSVTSWITGWF</sequence>
<dbReference type="Proteomes" id="UP000805193">
    <property type="component" value="Unassembled WGS sequence"/>
</dbReference>
<evidence type="ECO:0000313" key="2">
    <source>
        <dbReference type="Proteomes" id="UP000805193"/>
    </source>
</evidence>
<keyword evidence="2" id="KW-1185">Reference proteome</keyword>
<reference evidence="1 2" key="1">
    <citation type="journal article" date="2020" name="Cell">
        <title>Large-Scale Comparative Analyses of Tick Genomes Elucidate Their Genetic Diversity and Vector Capacities.</title>
        <authorList>
            <consortium name="Tick Genome and Microbiome Consortium (TIGMIC)"/>
            <person name="Jia N."/>
            <person name="Wang J."/>
            <person name="Shi W."/>
            <person name="Du L."/>
            <person name="Sun Y."/>
            <person name="Zhan W."/>
            <person name="Jiang J.F."/>
            <person name="Wang Q."/>
            <person name="Zhang B."/>
            <person name="Ji P."/>
            <person name="Bell-Sakyi L."/>
            <person name="Cui X.M."/>
            <person name="Yuan T.T."/>
            <person name="Jiang B.G."/>
            <person name="Yang W.F."/>
            <person name="Lam T.T."/>
            <person name="Chang Q.C."/>
            <person name="Ding S.J."/>
            <person name="Wang X.J."/>
            <person name="Zhu J.G."/>
            <person name="Ruan X.D."/>
            <person name="Zhao L."/>
            <person name="Wei J.T."/>
            <person name="Ye R.Z."/>
            <person name="Que T.C."/>
            <person name="Du C.H."/>
            <person name="Zhou Y.H."/>
            <person name="Cheng J.X."/>
            <person name="Dai P.F."/>
            <person name="Guo W.B."/>
            <person name="Han X.H."/>
            <person name="Huang E.J."/>
            <person name="Li L.F."/>
            <person name="Wei W."/>
            <person name="Gao Y.C."/>
            <person name="Liu J.Z."/>
            <person name="Shao H.Z."/>
            <person name="Wang X."/>
            <person name="Wang C.C."/>
            <person name="Yang T.C."/>
            <person name="Huo Q.B."/>
            <person name="Li W."/>
            <person name="Chen H.Y."/>
            <person name="Chen S.E."/>
            <person name="Zhou L.G."/>
            <person name="Ni X.B."/>
            <person name="Tian J.H."/>
            <person name="Sheng Y."/>
            <person name="Liu T."/>
            <person name="Pan Y.S."/>
            <person name="Xia L.Y."/>
            <person name="Li J."/>
            <person name="Zhao F."/>
            <person name="Cao W.C."/>
        </authorList>
    </citation>
    <scope>NUCLEOTIDE SEQUENCE [LARGE SCALE GENOMIC DNA]</scope>
    <source>
        <strain evidence="1">Iper-2018</strain>
    </source>
</reference>
<protein>
    <submittedName>
        <fullName evidence="1">Uncharacterized protein</fullName>
    </submittedName>
</protein>
<name>A0AC60P5Y7_IXOPE</name>
<dbReference type="EMBL" id="JABSTQ010011147">
    <property type="protein sequence ID" value="KAG0414817.1"/>
    <property type="molecule type" value="Genomic_DNA"/>
</dbReference>
<gene>
    <name evidence="1" type="ORF">HPB47_008019</name>
</gene>
<accession>A0AC60P5Y7</accession>
<evidence type="ECO:0000313" key="1">
    <source>
        <dbReference type="EMBL" id="KAG0414817.1"/>
    </source>
</evidence>
<organism evidence="1 2">
    <name type="scientific">Ixodes persulcatus</name>
    <name type="common">Taiga tick</name>
    <dbReference type="NCBI Taxonomy" id="34615"/>
    <lineage>
        <taxon>Eukaryota</taxon>
        <taxon>Metazoa</taxon>
        <taxon>Ecdysozoa</taxon>
        <taxon>Arthropoda</taxon>
        <taxon>Chelicerata</taxon>
        <taxon>Arachnida</taxon>
        <taxon>Acari</taxon>
        <taxon>Parasitiformes</taxon>
        <taxon>Ixodida</taxon>
        <taxon>Ixodoidea</taxon>
        <taxon>Ixodidae</taxon>
        <taxon>Ixodinae</taxon>
        <taxon>Ixodes</taxon>
    </lineage>
</organism>
<proteinExistence type="predicted"/>